<dbReference type="InParanoid" id="T0RZG9"/>
<feature type="domain" description="Phosphatidic acid phosphatase type 2/haloperoxidase" evidence="2">
    <location>
        <begin position="62"/>
        <end position="175"/>
    </location>
</feature>
<dbReference type="CDD" id="cd01610">
    <property type="entry name" value="PAP2_like"/>
    <property type="match status" value="1"/>
</dbReference>
<dbReference type="RefSeq" id="XP_008610559.1">
    <property type="nucleotide sequence ID" value="XM_008612337.1"/>
</dbReference>
<evidence type="ECO:0000259" key="2">
    <source>
        <dbReference type="SMART" id="SM00014"/>
    </source>
</evidence>
<dbReference type="Pfam" id="PF01569">
    <property type="entry name" value="PAP2"/>
    <property type="match status" value="1"/>
</dbReference>
<feature type="transmembrane region" description="Helical" evidence="1">
    <location>
        <begin position="190"/>
        <end position="210"/>
    </location>
</feature>
<keyword evidence="4" id="KW-1185">Reference proteome</keyword>
<dbReference type="OMA" id="QKEERPW"/>
<feature type="transmembrane region" description="Helical" evidence="1">
    <location>
        <begin position="133"/>
        <end position="152"/>
    </location>
</feature>
<accession>T0RZG9</accession>
<reference evidence="3 4" key="1">
    <citation type="submission" date="2012-04" db="EMBL/GenBank/DDBJ databases">
        <title>The Genome Sequence of Saprolegnia declina VS20.</title>
        <authorList>
            <consortium name="The Broad Institute Genome Sequencing Platform"/>
            <person name="Russ C."/>
            <person name="Nusbaum C."/>
            <person name="Tyler B."/>
            <person name="van West P."/>
            <person name="Dieguez-Uribeondo J."/>
            <person name="de Bruijn I."/>
            <person name="Tripathy S."/>
            <person name="Jiang R."/>
            <person name="Young S.K."/>
            <person name="Zeng Q."/>
            <person name="Gargeya S."/>
            <person name="Fitzgerald M."/>
            <person name="Haas B."/>
            <person name="Abouelleil A."/>
            <person name="Alvarado L."/>
            <person name="Arachchi H.M."/>
            <person name="Berlin A."/>
            <person name="Chapman S.B."/>
            <person name="Goldberg J."/>
            <person name="Griggs A."/>
            <person name="Gujja S."/>
            <person name="Hansen M."/>
            <person name="Howarth C."/>
            <person name="Imamovic A."/>
            <person name="Larimer J."/>
            <person name="McCowen C."/>
            <person name="Montmayeur A."/>
            <person name="Murphy C."/>
            <person name="Neiman D."/>
            <person name="Pearson M."/>
            <person name="Priest M."/>
            <person name="Roberts A."/>
            <person name="Saif S."/>
            <person name="Shea T."/>
            <person name="Sisk P."/>
            <person name="Sykes S."/>
            <person name="Wortman J."/>
            <person name="Nusbaum C."/>
            <person name="Birren B."/>
        </authorList>
    </citation>
    <scope>NUCLEOTIDE SEQUENCE [LARGE SCALE GENOMIC DNA]</scope>
    <source>
        <strain evidence="3 4">VS20</strain>
    </source>
</reference>
<dbReference type="AlphaFoldDB" id="T0RZG9"/>
<dbReference type="SUPFAM" id="SSF48317">
    <property type="entry name" value="Acid phosphatase/Vanadium-dependent haloperoxidase"/>
    <property type="match status" value="1"/>
</dbReference>
<dbReference type="InterPro" id="IPR036938">
    <property type="entry name" value="PAP2/HPO_sf"/>
</dbReference>
<dbReference type="SMART" id="SM00014">
    <property type="entry name" value="acidPPc"/>
    <property type="match status" value="1"/>
</dbReference>
<feature type="transmembrane region" description="Helical" evidence="1">
    <location>
        <begin position="49"/>
        <end position="68"/>
    </location>
</feature>
<evidence type="ECO:0000256" key="1">
    <source>
        <dbReference type="SAM" id="Phobius"/>
    </source>
</evidence>
<dbReference type="Proteomes" id="UP000030762">
    <property type="component" value="Unassembled WGS sequence"/>
</dbReference>
<sequence length="284" mass="32238">MPRRQATRPLLAMDMRIVYRMYRYKEAWPSLSVVLHSLTSRYRTQDISLVLWFIFVAMTPELGFRYVWNVVGNLFAVFALQYVVQAKRPIDYDARLHLPECTDPDTMGFPSLDSHMAIVIVGPTYFVPSVSPVTSAIFTACVLLIGWTRVWIGMRFPSQVVASWFTGIVGVIVGNLCHYTLLAYEVPAYYNRVCLLLLIASAAFCLATWVERAECRVVGVPRAEFTRVLSRILHGDGSDGAPVTDQTLLTPQTKKRDSFYFLMKSMQARRKMTNYDAMATSDTS</sequence>
<gene>
    <name evidence="3" type="ORF">SDRG_06556</name>
</gene>
<dbReference type="EMBL" id="JH767149">
    <property type="protein sequence ID" value="EQC35797.1"/>
    <property type="molecule type" value="Genomic_DNA"/>
</dbReference>
<keyword evidence="1" id="KW-0472">Membrane</keyword>
<keyword evidence="1" id="KW-0812">Transmembrane</keyword>
<protein>
    <recommendedName>
        <fullName evidence="2">Phosphatidic acid phosphatase type 2/haloperoxidase domain-containing protein</fullName>
    </recommendedName>
</protein>
<evidence type="ECO:0000313" key="3">
    <source>
        <dbReference type="EMBL" id="EQC35797.1"/>
    </source>
</evidence>
<evidence type="ECO:0000313" key="4">
    <source>
        <dbReference type="Proteomes" id="UP000030762"/>
    </source>
</evidence>
<name>T0RZG9_SAPDV</name>
<dbReference type="VEuPathDB" id="FungiDB:SDRG_06556"/>
<keyword evidence="1" id="KW-1133">Transmembrane helix</keyword>
<proteinExistence type="predicted"/>
<dbReference type="eggNOG" id="ENOG502S2SV">
    <property type="taxonomic scope" value="Eukaryota"/>
</dbReference>
<feature type="transmembrane region" description="Helical" evidence="1">
    <location>
        <begin position="164"/>
        <end position="184"/>
    </location>
</feature>
<dbReference type="Gene3D" id="1.20.144.10">
    <property type="entry name" value="Phosphatidic acid phosphatase type 2/haloperoxidase"/>
    <property type="match status" value="1"/>
</dbReference>
<dbReference type="InterPro" id="IPR000326">
    <property type="entry name" value="PAP2/HPO"/>
</dbReference>
<dbReference type="GeneID" id="19947283"/>
<dbReference type="OrthoDB" id="68921at2759"/>
<organism evidence="3 4">
    <name type="scientific">Saprolegnia diclina (strain VS20)</name>
    <dbReference type="NCBI Taxonomy" id="1156394"/>
    <lineage>
        <taxon>Eukaryota</taxon>
        <taxon>Sar</taxon>
        <taxon>Stramenopiles</taxon>
        <taxon>Oomycota</taxon>
        <taxon>Saprolegniomycetes</taxon>
        <taxon>Saprolegniales</taxon>
        <taxon>Saprolegniaceae</taxon>
        <taxon>Saprolegnia</taxon>
    </lineage>
</organism>